<dbReference type="EMBL" id="JAQIZZ010000002">
    <property type="protein sequence ID" value="KAJ5553454.1"/>
    <property type="molecule type" value="Genomic_DNA"/>
</dbReference>
<proteinExistence type="predicted"/>
<dbReference type="InterPro" id="IPR013737">
    <property type="entry name" value="Bac_rhamnosid_N"/>
</dbReference>
<feature type="domain" description="Bacterial alpha-L-rhamnosidase N-terminal" evidence="1">
    <location>
        <begin position="41"/>
        <end position="190"/>
    </location>
</feature>
<dbReference type="InterPro" id="IPR035396">
    <property type="entry name" value="Bac_rhamnosid6H"/>
</dbReference>
<dbReference type="GO" id="GO:0005975">
    <property type="term" value="P:carbohydrate metabolic process"/>
    <property type="evidence" value="ECO:0007669"/>
    <property type="project" value="InterPro"/>
</dbReference>
<gene>
    <name evidence="3" type="ORF">N7494_002832</name>
</gene>
<accession>A0AAD6D4M6</accession>
<protein>
    <recommendedName>
        <fullName evidence="5">Alpha-L-rhamnosidase six-hairpin glycosidase domain-containing protein</fullName>
    </recommendedName>
</protein>
<dbReference type="SUPFAM" id="SSF49785">
    <property type="entry name" value="Galactose-binding domain-like"/>
    <property type="match status" value="1"/>
</dbReference>
<comment type="caution">
    <text evidence="3">The sequence shown here is derived from an EMBL/GenBank/DDBJ whole genome shotgun (WGS) entry which is preliminary data.</text>
</comment>
<keyword evidence="4" id="KW-1185">Reference proteome</keyword>
<dbReference type="AlphaFoldDB" id="A0AAD6D4M6"/>
<dbReference type="Pfam" id="PF17389">
    <property type="entry name" value="Bac_rhamnosid6H"/>
    <property type="match status" value="1"/>
</dbReference>
<dbReference type="InterPro" id="IPR008979">
    <property type="entry name" value="Galactose-bd-like_sf"/>
</dbReference>
<dbReference type="SUPFAM" id="SSF48208">
    <property type="entry name" value="Six-hairpin glycosidases"/>
    <property type="match status" value="1"/>
</dbReference>
<dbReference type="InterPro" id="IPR012341">
    <property type="entry name" value="6hp_glycosidase-like_sf"/>
</dbReference>
<evidence type="ECO:0000313" key="4">
    <source>
        <dbReference type="Proteomes" id="UP001220324"/>
    </source>
</evidence>
<name>A0AAD6D4M6_9EURO</name>
<dbReference type="Gene3D" id="2.60.120.260">
    <property type="entry name" value="Galactose-binding domain-like"/>
    <property type="match status" value="2"/>
</dbReference>
<dbReference type="Gene3D" id="2.60.420.10">
    <property type="entry name" value="Maltose phosphorylase, domain 3"/>
    <property type="match status" value="1"/>
</dbReference>
<organism evidence="3 4">
    <name type="scientific">Penicillium frequentans</name>
    <dbReference type="NCBI Taxonomy" id="3151616"/>
    <lineage>
        <taxon>Eukaryota</taxon>
        <taxon>Fungi</taxon>
        <taxon>Dikarya</taxon>
        <taxon>Ascomycota</taxon>
        <taxon>Pezizomycotina</taxon>
        <taxon>Eurotiomycetes</taxon>
        <taxon>Eurotiomycetidae</taxon>
        <taxon>Eurotiales</taxon>
        <taxon>Aspergillaceae</taxon>
        <taxon>Penicillium</taxon>
    </lineage>
</organism>
<reference evidence="3 4" key="1">
    <citation type="journal article" date="2023" name="IMA Fungus">
        <title>Comparative genomic study of the Penicillium genus elucidates a diverse pangenome and 15 lateral gene transfer events.</title>
        <authorList>
            <person name="Petersen C."/>
            <person name="Sorensen T."/>
            <person name="Nielsen M.R."/>
            <person name="Sondergaard T.E."/>
            <person name="Sorensen J.L."/>
            <person name="Fitzpatrick D.A."/>
            <person name="Frisvad J.C."/>
            <person name="Nielsen K.L."/>
        </authorList>
    </citation>
    <scope>NUCLEOTIDE SEQUENCE [LARGE SCALE GENOMIC DNA]</scope>
    <source>
        <strain evidence="3 4">IBT 35679</strain>
    </source>
</reference>
<evidence type="ECO:0000313" key="3">
    <source>
        <dbReference type="EMBL" id="KAJ5553454.1"/>
    </source>
</evidence>
<evidence type="ECO:0008006" key="5">
    <source>
        <dbReference type="Google" id="ProtNLM"/>
    </source>
</evidence>
<sequence>MARHWSELVPWIWTPNWDDMKNVAGIVQFRKTFDLSSIPSECIIHISADTRYRLYVNGQSVCFGPAKSHLGEWNYETIDIAPFCLPGKNVIAARVLRYSPRHSGNMSFIRGIIPGLILHSDNLEISTNETWLSKVDDAVKILAPQKWDPTLGPSLLVVNEEVDGTKETKHWLDVDFDESQWTPAVKSSMKVPMVPILEPRRLVERSIPLLPEIPGRFSQTLARTSLDSDTAERWDLLIRKDYPLQIDANSQVTVVLDTSFLLTAFLNFSLQGGAASKLRIRCAECFEEAPDPEASNPFARKKGDRTDSSGVLIGHDDFYTVDENLGANEGACYEPFWFRTFRYVELQIQTAEMPLQLRGVKFRTTNYPLEIKTQLGNFPSTEMAKQWDISLHTLKNCMHETYEDCPYYEQNQFAMDGRLQILFTYNLSSDDRLARKCMQEFYASRRPDGLIETHFPAPFPVVNIPYFSLYWILMIHDHMMYFGDQKLVRRYLGTIDGILDHFDRRVGENDLVGRLEWDVWPFVDWTPEWSASSGGDFRNMATPPAYHRTGVITYSSLIYAYALQKAADICEYSGRHDTAKEYRQRAECLNHAAMTHCFRTDFLVDGPDSPLEERSQHSQVFAILSGALTGKLAREVLLRALTDPSFVRCSYAMSFYIFEATRITGLYDQLRSELLKPWSAMIRQNLTTWAESAAMPRSDCHGWSAVPIHDLVANVAGLTPGAPGYSAIRFEPRREYWKNMSGTFAVGSGTVVLAWHPEGPVEFTSSFNCRVELCETDGSTTWHEVIRGKTVTFFIS</sequence>
<evidence type="ECO:0000259" key="2">
    <source>
        <dbReference type="Pfam" id="PF17389"/>
    </source>
</evidence>
<dbReference type="PANTHER" id="PTHR34987">
    <property type="entry name" value="C, PUTATIVE (AFU_ORTHOLOGUE AFUA_3G02880)-RELATED"/>
    <property type="match status" value="1"/>
</dbReference>
<evidence type="ECO:0000259" key="1">
    <source>
        <dbReference type="Pfam" id="PF08531"/>
    </source>
</evidence>
<dbReference type="PANTHER" id="PTHR34987:SF2">
    <property type="entry name" value="B, PUTATIVE (AFU_ORTHOLOGUE AFUA_7G05040)-RELATED"/>
    <property type="match status" value="1"/>
</dbReference>
<feature type="domain" description="Alpha-L-rhamnosidase six-hairpin glycosidase" evidence="2">
    <location>
        <begin position="385"/>
        <end position="707"/>
    </location>
</feature>
<dbReference type="Pfam" id="PF08531">
    <property type="entry name" value="Bac_rhamnosid_N"/>
    <property type="match status" value="1"/>
</dbReference>
<dbReference type="Gene3D" id="1.50.10.10">
    <property type="match status" value="1"/>
</dbReference>
<dbReference type="InterPro" id="IPR008928">
    <property type="entry name" value="6-hairpin_glycosidase_sf"/>
</dbReference>
<dbReference type="GO" id="GO:0003824">
    <property type="term" value="F:catalytic activity"/>
    <property type="evidence" value="ECO:0007669"/>
    <property type="project" value="UniProtKB-ARBA"/>
</dbReference>
<dbReference type="Proteomes" id="UP001220324">
    <property type="component" value="Unassembled WGS sequence"/>
</dbReference>